<evidence type="ECO:0000256" key="4">
    <source>
        <dbReference type="ARBA" id="ARBA00022960"/>
    </source>
</evidence>
<feature type="transmembrane region" description="Helical" evidence="8">
    <location>
        <begin position="479"/>
        <end position="497"/>
    </location>
</feature>
<evidence type="ECO:0000256" key="7">
    <source>
        <dbReference type="ARBA" id="ARBA00023136"/>
    </source>
</evidence>
<accession>A0ABT9DAK2</accession>
<feature type="transmembrane region" description="Helical" evidence="8">
    <location>
        <begin position="378"/>
        <end position="401"/>
    </location>
</feature>
<dbReference type="Pfam" id="PF03023">
    <property type="entry name" value="MurJ"/>
    <property type="match status" value="1"/>
</dbReference>
<keyword evidence="2" id="KW-1003">Cell membrane</keyword>
<dbReference type="PANTHER" id="PTHR47019">
    <property type="entry name" value="LIPID II FLIPPASE MURJ"/>
    <property type="match status" value="1"/>
</dbReference>
<comment type="caution">
    <text evidence="9">The sequence shown here is derived from an EMBL/GenBank/DDBJ whole genome shotgun (WGS) entry which is preliminary data.</text>
</comment>
<feature type="transmembrane region" description="Helical" evidence="8">
    <location>
        <begin position="136"/>
        <end position="158"/>
    </location>
</feature>
<dbReference type="Proteomes" id="UP001232536">
    <property type="component" value="Unassembled WGS sequence"/>
</dbReference>
<dbReference type="InterPro" id="IPR051050">
    <property type="entry name" value="Lipid_II_flippase_MurJ/MviN"/>
</dbReference>
<keyword evidence="10" id="KW-1185">Reference proteome</keyword>
<feature type="transmembrane region" description="Helical" evidence="8">
    <location>
        <begin position="439"/>
        <end position="459"/>
    </location>
</feature>
<feature type="transmembrane region" description="Helical" evidence="8">
    <location>
        <begin position="302"/>
        <end position="321"/>
    </location>
</feature>
<feature type="transmembrane region" description="Helical" evidence="8">
    <location>
        <begin position="64"/>
        <end position="86"/>
    </location>
</feature>
<feature type="transmembrane region" description="Helical" evidence="8">
    <location>
        <begin position="170"/>
        <end position="193"/>
    </location>
</feature>
<name>A0ABT9DAK2_9CELL</name>
<dbReference type="EMBL" id="JAUQYP010000001">
    <property type="protein sequence ID" value="MDO8107896.1"/>
    <property type="molecule type" value="Genomic_DNA"/>
</dbReference>
<keyword evidence="6 8" id="KW-1133">Transmembrane helix</keyword>
<reference evidence="9 10" key="1">
    <citation type="submission" date="2023-07" db="EMBL/GenBank/DDBJ databases">
        <title>Description of novel actinomycetes strains, isolated from tidal flat sediment.</title>
        <authorList>
            <person name="Lu C."/>
        </authorList>
    </citation>
    <scope>NUCLEOTIDE SEQUENCE [LARGE SCALE GENOMIC DNA]</scope>
    <source>
        <strain evidence="9 10">SYSU T00b441</strain>
    </source>
</reference>
<keyword evidence="5" id="KW-0573">Peptidoglycan synthesis</keyword>
<evidence type="ECO:0000313" key="10">
    <source>
        <dbReference type="Proteomes" id="UP001232536"/>
    </source>
</evidence>
<proteinExistence type="predicted"/>
<dbReference type="RefSeq" id="WP_304601496.1">
    <property type="nucleotide sequence ID" value="NZ_JAUQYO010000001.1"/>
</dbReference>
<organism evidence="9 10">
    <name type="scientific">Actinotalea lenta</name>
    <dbReference type="NCBI Taxonomy" id="3064654"/>
    <lineage>
        <taxon>Bacteria</taxon>
        <taxon>Bacillati</taxon>
        <taxon>Actinomycetota</taxon>
        <taxon>Actinomycetes</taxon>
        <taxon>Micrococcales</taxon>
        <taxon>Cellulomonadaceae</taxon>
        <taxon>Actinotalea</taxon>
    </lineage>
</organism>
<evidence type="ECO:0000256" key="3">
    <source>
        <dbReference type="ARBA" id="ARBA00022692"/>
    </source>
</evidence>
<feature type="transmembrane region" description="Helical" evidence="8">
    <location>
        <begin position="509"/>
        <end position="534"/>
    </location>
</feature>
<dbReference type="PRINTS" id="PR01806">
    <property type="entry name" value="VIRFACTRMVIN"/>
</dbReference>
<keyword evidence="3 8" id="KW-0812">Transmembrane</keyword>
<evidence type="ECO:0000256" key="8">
    <source>
        <dbReference type="SAM" id="Phobius"/>
    </source>
</evidence>
<evidence type="ECO:0000256" key="6">
    <source>
        <dbReference type="ARBA" id="ARBA00022989"/>
    </source>
</evidence>
<evidence type="ECO:0000256" key="1">
    <source>
        <dbReference type="ARBA" id="ARBA00004651"/>
    </source>
</evidence>
<feature type="transmembrane region" description="Helical" evidence="8">
    <location>
        <begin position="413"/>
        <end position="433"/>
    </location>
</feature>
<keyword evidence="4" id="KW-0133">Cell shape</keyword>
<evidence type="ECO:0000256" key="2">
    <source>
        <dbReference type="ARBA" id="ARBA00022475"/>
    </source>
</evidence>
<feature type="transmembrane region" description="Helical" evidence="8">
    <location>
        <begin position="98"/>
        <end position="124"/>
    </location>
</feature>
<comment type="subcellular location">
    <subcellularLocation>
        <location evidence="1">Cell membrane</location>
        <topology evidence="1">Multi-pass membrane protein</topology>
    </subcellularLocation>
</comment>
<feature type="transmembrane region" description="Helical" evidence="8">
    <location>
        <begin position="254"/>
        <end position="275"/>
    </location>
</feature>
<keyword evidence="7 8" id="KW-0472">Membrane</keyword>
<feature type="transmembrane region" description="Helical" evidence="8">
    <location>
        <begin position="213"/>
        <end position="233"/>
    </location>
</feature>
<feature type="transmembrane region" description="Helical" evidence="8">
    <location>
        <begin position="39"/>
        <end position="58"/>
    </location>
</feature>
<sequence length="552" mass="57721">MGPEGLEAGTSPTEGFGRNSLILTIGTFASRATGQVRTILLVAAIGITGTVADAFDIANTLPNMLFALLAAGVLQAVLMPQIMRAIASDRSQERLDTLVTLAAASLVVGTVALTLAAPALIRVFTLSDQWSPQARALAVVFGFWCIPQVLFYGLFAVLGELLNARGQFAATGLAPMANNVVSVLGFGAFVLVWGRADGPLNDVAAWTTAQTVVLAGTATLGVASQTAILMGALRRGGFHWRPRLAVRGLGLRSAGKVVGWTVAAVALEQLGLVLLKNITSSAGQSATGAQVVAGNATFTNALTIYLLPHSLVVVSIITALFPGMSRAAVERDLDGVRSAMSTGLRTAGIFSVFSAAFLVTIPGPVIKALLVTLSPDEVAVAAPVLRALALGLVALGATVMVKRMYFAFEDGRSIFVIQVFATASMSITLLVAARTLPPSRWVVAAAVAYALSAWISVLLRVRGMRRLLHGIDGARVLRLYVRAGLAAGVAALLGWFVARLLGSQEALTWVHALVVSGVVGVLMLTVYVALLTLLRVRELQAALRPLRRRLGH</sequence>
<gene>
    <name evidence="9" type="ORF">Q6348_11885</name>
</gene>
<evidence type="ECO:0000313" key="9">
    <source>
        <dbReference type="EMBL" id="MDO8107896.1"/>
    </source>
</evidence>
<dbReference type="InterPro" id="IPR004268">
    <property type="entry name" value="MurJ"/>
</dbReference>
<dbReference type="PANTHER" id="PTHR47019:SF1">
    <property type="entry name" value="LIPID II FLIPPASE MURJ"/>
    <property type="match status" value="1"/>
</dbReference>
<protein>
    <submittedName>
        <fullName evidence="9">Lipid II flippase MurJ</fullName>
    </submittedName>
</protein>
<evidence type="ECO:0000256" key="5">
    <source>
        <dbReference type="ARBA" id="ARBA00022984"/>
    </source>
</evidence>
<feature type="transmembrane region" description="Helical" evidence="8">
    <location>
        <begin position="342"/>
        <end position="366"/>
    </location>
</feature>